<reference evidence="2 3" key="1">
    <citation type="journal article" date="2023" name="Plants (Basel)">
        <title>Bridging the Gap: Combining Genomics and Transcriptomics Approaches to Understand Stylosanthes scabra, an Orphan Legume from the Brazilian Caatinga.</title>
        <authorList>
            <person name="Ferreira-Neto J.R.C."/>
            <person name="da Silva M.D."/>
            <person name="Binneck E."/>
            <person name="de Melo N.F."/>
            <person name="da Silva R.H."/>
            <person name="de Melo A.L.T.M."/>
            <person name="Pandolfi V."/>
            <person name="Bustamante F.O."/>
            <person name="Brasileiro-Vidal A.C."/>
            <person name="Benko-Iseppon A.M."/>
        </authorList>
    </citation>
    <scope>NUCLEOTIDE SEQUENCE [LARGE SCALE GENOMIC DNA]</scope>
    <source>
        <tissue evidence="2">Leaves</tissue>
    </source>
</reference>
<sequence>MENDGSISSVASWFGSTVSSAFFSSLERFSCVNVSTSDPDEDDDFDDFSSVATPTSATTSPTAATNTALNPPSDKVNGPKSNDVANLPDLNMCVFESLENREFLIDYGMDYGSNAQLLSILLQEVERCMNMVAASETCKFQVEILEAASPFARKWKGCSGE</sequence>
<name>A0ABU6ZEZ3_9FABA</name>
<protein>
    <submittedName>
        <fullName evidence="2">Uncharacterized protein</fullName>
    </submittedName>
</protein>
<feature type="compositionally biased region" description="Acidic residues" evidence="1">
    <location>
        <begin position="38"/>
        <end position="47"/>
    </location>
</feature>
<evidence type="ECO:0000313" key="3">
    <source>
        <dbReference type="Proteomes" id="UP001341840"/>
    </source>
</evidence>
<comment type="caution">
    <text evidence="2">The sequence shown here is derived from an EMBL/GenBank/DDBJ whole genome shotgun (WGS) entry which is preliminary data.</text>
</comment>
<organism evidence="2 3">
    <name type="scientific">Stylosanthes scabra</name>
    <dbReference type="NCBI Taxonomy" id="79078"/>
    <lineage>
        <taxon>Eukaryota</taxon>
        <taxon>Viridiplantae</taxon>
        <taxon>Streptophyta</taxon>
        <taxon>Embryophyta</taxon>
        <taxon>Tracheophyta</taxon>
        <taxon>Spermatophyta</taxon>
        <taxon>Magnoliopsida</taxon>
        <taxon>eudicotyledons</taxon>
        <taxon>Gunneridae</taxon>
        <taxon>Pentapetalae</taxon>
        <taxon>rosids</taxon>
        <taxon>fabids</taxon>
        <taxon>Fabales</taxon>
        <taxon>Fabaceae</taxon>
        <taxon>Papilionoideae</taxon>
        <taxon>50 kb inversion clade</taxon>
        <taxon>dalbergioids sensu lato</taxon>
        <taxon>Dalbergieae</taxon>
        <taxon>Pterocarpus clade</taxon>
        <taxon>Stylosanthes</taxon>
    </lineage>
</organism>
<dbReference type="PANTHER" id="PTHR34061">
    <property type="entry name" value="PROTEIN, PUTATIVE-RELATED"/>
    <property type="match status" value="1"/>
</dbReference>
<dbReference type="PANTHER" id="PTHR34061:SF9">
    <property type="entry name" value="FIBER PROTEIN FB17"/>
    <property type="match status" value="1"/>
</dbReference>
<accession>A0ABU6ZEZ3</accession>
<evidence type="ECO:0000313" key="2">
    <source>
        <dbReference type="EMBL" id="MED6220519.1"/>
    </source>
</evidence>
<keyword evidence="3" id="KW-1185">Reference proteome</keyword>
<feature type="compositionally biased region" description="Low complexity" evidence="1">
    <location>
        <begin position="48"/>
        <end position="73"/>
    </location>
</feature>
<dbReference type="Proteomes" id="UP001341840">
    <property type="component" value="Unassembled WGS sequence"/>
</dbReference>
<dbReference type="EMBL" id="JASCZI010272139">
    <property type="protein sequence ID" value="MED6220519.1"/>
    <property type="molecule type" value="Genomic_DNA"/>
</dbReference>
<feature type="region of interest" description="Disordered" evidence="1">
    <location>
        <begin position="35"/>
        <end position="82"/>
    </location>
</feature>
<gene>
    <name evidence="2" type="ORF">PIB30_045582</name>
</gene>
<evidence type="ECO:0000256" key="1">
    <source>
        <dbReference type="SAM" id="MobiDB-lite"/>
    </source>
</evidence>
<proteinExistence type="predicted"/>